<feature type="chain" id="PRO_5031162076" evidence="1">
    <location>
        <begin position="26"/>
        <end position="121"/>
    </location>
</feature>
<dbReference type="AlphaFoldDB" id="A0A7W9RYZ8"/>
<accession>A0A7W9RYZ8</accession>
<protein>
    <submittedName>
        <fullName evidence="2">Uncharacterized protein</fullName>
    </submittedName>
</protein>
<keyword evidence="1" id="KW-0732">Signal</keyword>
<evidence type="ECO:0000313" key="2">
    <source>
        <dbReference type="EMBL" id="MBB6011082.1"/>
    </source>
</evidence>
<gene>
    <name evidence="2" type="ORF">HNR59_000427</name>
</gene>
<proteinExistence type="predicted"/>
<organism evidence="2 3">
    <name type="scientific">Aquamicrobium lusatiense</name>
    <dbReference type="NCBI Taxonomy" id="89772"/>
    <lineage>
        <taxon>Bacteria</taxon>
        <taxon>Pseudomonadati</taxon>
        <taxon>Pseudomonadota</taxon>
        <taxon>Alphaproteobacteria</taxon>
        <taxon>Hyphomicrobiales</taxon>
        <taxon>Phyllobacteriaceae</taxon>
        <taxon>Aquamicrobium</taxon>
    </lineage>
</organism>
<evidence type="ECO:0000256" key="1">
    <source>
        <dbReference type="SAM" id="SignalP"/>
    </source>
</evidence>
<dbReference type="RefSeq" id="WP_183825332.1">
    <property type="nucleotide sequence ID" value="NZ_JACHEU010000001.1"/>
</dbReference>
<keyword evidence="3" id="KW-1185">Reference proteome</keyword>
<dbReference type="Proteomes" id="UP000533306">
    <property type="component" value="Unassembled WGS sequence"/>
</dbReference>
<reference evidence="2 3" key="1">
    <citation type="submission" date="2020-08" db="EMBL/GenBank/DDBJ databases">
        <title>Genomic Encyclopedia of Type Strains, Phase IV (KMG-IV): sequencing the most valuable type-strain genomes for metagenomic binning, comparative biology and taxonomic classification.</title>
        <authorList>
            <person name="Goeker M."/>
        </authorList>
    </citation>
    <scope>NUCLEOTIDE SEQUENCE [LARGE SCALE GENOMIC DNA]</scope>
    <source>
        <strain evidence="2 3">DSM 11099</strain>
    </source>
</reference>
<feature type="signal peptide" evidence="1">
    <location>
        <begin position="1"/>
        <end position="25"/>
    </location>
</feature>
<dbReference type="EMBL" id="JACHEU010000001">
    <property type="protein sequence ID" value="MBB6011082.1"/>
    <property type="molecule type" value="Genomic_DNA"/>
</dbReference>
<evidence type="ECO:0000313" key="3">
    <source>
        <dbReference type="Proteomes" id="UP000533306"/>
    </source>
</evidence>
<sequence>MRSLSYTTLALTAALAAAPLTGAFASADDAAPGLPAVTAQTGTARVILDQLGSVSDGINAALADNVISPDQARTLRADARSIRKDTMALAASDHGQIPTAQYHQLLGRVQGISYQVNPIIY</sequence>
<comment type="caution">
    <text evidence="2">The sequence shown here is derived from an EMBL/GenBank/DDBJ whole genome shotgun (WGS) entry which is preliminary data.</text>
</comment>
<name>A0A7W9RYZ8_9HYPH</name>